<evidence type="ECO:0000313" key="8">
    <source>
        <dbReference type="Proteomes" id="UP000087171"/>
    </source>
</evidence>
<dbReference type="GO" id="GO:0000981">
    <property type="term" value="F:DNA-binding transcription factor activity, RNA polymerase II-specific"/>
    <property type="evidence" value="ECO:0007669"/>
    <property type="project" value="TreeGrafter"/>
</dbReference>
<gene>
    <name evidence="9" type="primary">LOC101493142</name>
</gene>
<keyword evidence="3" id="KW-0238">DNA-binding</keyword>
<dbReference type="AlphaFoldDB" id="A0A1S2YVK0"/>
<dbReference type="GO" id="GO:0046983">
    <property type="term" value="F:protein dimerization activity"/>
    <property type="evidence" value="ECO:0007669"/>
    <property type="project" value="InterPro"/>
</dbReference>
<dbReference type="eggNOG" id="KOG0014">
    <property type="taxonomic scope" value="Eukaryota"/>
</dbReference>
<organism evidence="8 9">
    <name type="scientific">Cicer arietinum</name>
    <name type="common">Chickpea</name>
    <name type="synonym">Garbanzo</name>
    <dbReference type="NCBI Taxonomy" id="3827"/>
    <lineage>
        <taxon>Eukaryota</taxon>
        <taxon>Viridiplantae</taxon>
        <taxon>Streptophyta</taxon>
        <taxon>Embryophyta</taxon>
        <taxon>Tracheophyta</taxon>
        <taxon>Spermatophyta</taxon>
        <taxon>Magnoliopsida</taxon>
        <taxon>eudicotyledons</taxon>
        <taxon>Gunneridae</taxon>
        <taxon>Pentapetalae</taxon>
        <taxon>rosids</taxon>
        <taxon>fabids</taxon>
        <taxon>Fabales</taxon>
        <taxon>Fabaceae</taxon>
        <taxon>Papilionoideae</taxon>
        <taxon>50 kb inversion clade</taxon>
        <taxon>NPAAA clade</taxon>
        <taxon>Hologalegina</taxon>
        <taxon>IRL clade</taxon>
        <taxon>Cicereae</taxon>
        <taxon>Cicer</taxon>
    </lineage>
</organism>
<dbReference type="GO" id="GO:0005634">
    <property type="term" value="C:nucleus"/>
    <property type="evidence" value="ECO:0007669"/>
    <property type="project" value="UniProtKB-SubCell"/>
</dbReference>
<dbReference type="PANTHER" id="PTHR11945:SF448">
    <property type="entry name" value="MADS-BOX TRANSCRIPTION FACTOR FAMILY PROTEIN"/>
    <property type="match status" value="1"/>
</dbReference>
<reference evidence="9" key="2">
    <citation type="submission" date="2025-08" db="UniProtKB">
        <authorList>
            <consortium name="RefSeq"/>
        </authorList>
    </citation>
    <scope>IDENTIFICATION</scope>
    <source>
        <tissue evidence="9">Etiolated seedlings</tissue>
    </source>
</reference>
<evidence type="ECO:0000256" key="4">
    <source>
        <dbReference type="ARBA" id="ARBA00023163"/>
    </source>
</evidence>
<keyword evidence="5" id="KW-0539">Nucleus</keyword>
<dbReference type="SMART" id="SM00432">
    <property type="entry name" value="MADS"/>
    <property type="match status" value="1"/>
</dbReference>
<evidence type="ECO:0000313" key="9">
    <source>
        <dbReference type="RefSeq" id="XP_004510582.1"/>
    </source>
</evidence>
<feature type="domain" description="MADS-box" evidence="7">
    <location>
        <begin position="12"/>
        <end position="72"/>
    </location>
</feature>
<protein>
    <submittedName>
        <fullName evidence="9">Agamous-like MADS-box protein AGL62</fullName>
    </submittedName>
</protein>
<dbReference type="PROSITE" id="PS50066">
    <property type="entry name" value="MADS_BOX_2"/>
    <property type="match status" value="1"/>
</dbReference>
<dbReference type="InterPro" id="IPR036879">
    <property type="entry name" value="TF_MADSbox_sf"/>
</dbReference>
<feature type="coiled-coil region" evidence="6">
    <location>
        <begin position="94"/>
        <end position="169"/>
    </location>
</feature>
<evidence type="ECO:0000256" key="2">
    <source>
        <dbReference type="ARBA" id="ARBA00023015"/>
    </source>
</evidence>
<sequence>MVSSNGNSTTTKPKRKIDIKKIEQLNKLQVSFSKRKLRLFNKVTELSIMCQAKTAMIITSPNEKLYACGYPNSDSVINQFIASENNVVIDNEKKKQDEEIFETLRFQYEELQEKLKEEKNILLKERNKGDACFTSWWNHSIDDMSFESLEKFKNSLENLKLNIVTALEEKRVNSIYSTQPHQERIKLLKS</sequence>
<dbReference type="KEGG" id="cam:101493142"/>
<dbReference type="RefSeq" id="XP_004510582.1">
    <property type="nucleotide sequence ID" value="XM_004510525.2"/>
</dbReference>
<dbReference type="GO" id="GO:0000978">
    <property type="term" value="F:RNA polymerase II cis-regulatory region sequence-specific DNA binding"/>
    <property type="evidence" value="ECO:0007669"/>
    <property type="project" value="TreeGrafter"/>
</dbReference>
<dbReference type="PRINTS" id="PR00404">
    <property type="entry name" value="MADSDOMAIN"/>
</dbReference>
<keyword evidence="4" id="KW-0804">Transcription</keyword>
<dbReference type="PANTHER" id="PTHR11945">
    <property type="entry name" value="MADS BOX PROTEIN"/>
    <property type="match status" value="1"/>
</dbReference>
<keyword evidence="8" id="KW-1185">Reference proteome</keyword>
<dbReference type="InterPro" id="IPR002100">
    <property type="entry name" value="TF_MADSbox"/>
</dbReference>
<evidence type="ECO:0000256" key="3">
    <source>
        <dbReference type="ARBA" id="ARBA00023125"/>
    </source>
</evidence>
<dbReference type="Proteomes" id="UP000087171">
    <property type="component" value="Chromosome Ca7"/>
</dbReference>
<evidence type="ECO:0000256" key="1">
    <source>
        <dbReference type="ARBA" id="ARBA00004123"/>
    </source>
</evidence>
<dbReference type="PaxDb" id="3827-XP_004510582.1"/>
<dbReference type="GeneID" id="101493142"/>
<keyword evidence="2" id="KW-0805">Transcription regulation</keyword>
<reference evidence="8" key="1">
    <citation type="journal article" date="2013" name="Nat. Biotechnol.">
        <title>Draft genome sequence of chickpea (Cicer arietinum) provides a resource for trait improvement.</title>
        <authorList>
            <person name="Varshney R.K."/>
            <person name="Song C."/>
            <person name="Saxena R.K."/>
            <person name="Azam S."/>
            <person name="Yu S."/>
            <person name="Sharpe A.G."/>
            <person name="Cannon S."/>
            <person name="Baek J."/>
            <person name="Rosen B.D."/>
            <person name="Tar'an B."/>
            <person name="Millan T."/>
            <person name="Zhang X."/>
            <person name="Ramsay L.D."/>
            <person name="Iwata A."/>
            <person name="Wang Y."/>
            <person name="Nelson W."/>
            <person name="Farmer A.D."/>
            <person name="Gaur P.M."/>
            <person name="Soderlund C."/>
            <person name="Penmetsa R.V."/>
            <person name="Xu C."/>
            <person name="Bharti A.K."/>
            <person name="He W."/>
            <person name="Winter P."/>
            <person name="Zhao S."/>
            <person name="Hane J.K."/>
            <person name="Carrasquilla-Garcia N."/>
            <person name="Condie J.A."/>
            <person name="Upadhyaya H.D."/>
            <person name="Luo M.C."/>
            <person name="Thudi M."/>
            <person name="Gowda C.L."/>
            <person name="Singh N.P."/>
            <person name="Lichtenzveig J."/>
            <person name="Gali K.K."/>
            <person name="Rubio J."/>
            <person name="Nadarajan N."/>
            <person name="Dolezel J."/>
            <person name="Bansal K.C."/>
            <person name="Xu X."/>
            <person name="Edwards D."/>
            <person name="Zhang G."/>
            <person name="Kahl G."/>
            <person name="Gil J."/>
            <person name="Singh K.B."/>
            <person name="Datta S.K."/>
            <person name="Jackson S.A."/>
            <person name="Wang J."/>
            <person name="Cook D.R."/>
        </authorList>
    </citation>
    <scope>NUCLEOTIDE SEQUENCE [LARGE SCALE GENOMIC DNA]</scope>
    <source>
        <strain evidence="8">cv. CDC Frontier</strain>
    </source>
</reference>
<evidence type="ECO:0000259" key="7">
    <source>
        <dbReference type="PROSITE" id="PS50066"/>
    </source>
</evidence>
<accession>A0A1S2YVK0</accession>
<dbReference type="SUPFAM" id="SSF55455">
    <property type="entry name" value="SRF-like"/>
    <property type="match status" value="1"/>
</dbReference>
<evidence type="ECO:0000256" key="5">
    <source>
        <dbReference type="ARBA" id="ARBA00023242"/>
    </source>
</evidence>
<proteinExistence type="predicted"/>
<dbReference type="OrthoDB" id="2284405at2759"/>
<dbReference type="STRING" id="3827.A0A1S2YVK0"/>
<evidence type="ECO:0000256" key="6">
    <source>
        <dbReference type="SAM" id="Coils"/>
    </source>
</evidence>
<name>A0A1S2YVK0_CICAR</name>
<dbReference type="Pfam" id="PF00319">
    <property type="entry name" value="SRF-TF"/>
    <property type="match status" value="1"/>
</dbReference>
<comment type="subcellular location">
    <subcellularLocation>
        <location evidence="1">Nucleus</location>
    </subcellularLocation>
</comment>
<keyword evidence="6" id="KW-0175">Coiled coil</keyword>
<dbReference type="Gene3D" id="3.40.1810.10">
    <property type="entry name" value="Transcription factor, MADS-box"/>
    <property type="match status" value="1"/>
</dbReference>